<evidence type="ECO:0000259" key="2">
    <source>
        <dbReference type="PROSITE" id="PS00028"/>
    </source>
</evidence>
<dbReference type="OrthoDB" id="18440at2759"/>
<protein>
    <recommendedName>
        <fullName evidence="2">C2H2-type domain-containing protein</fullName>
    </recommendedName>
</protein>
<keyword evidence="4" id="KW-1185">Reference proteome</keyword>
<dbReference type="PANTHER" id="PTHR21354">
    <property type="entry name" value="ZINC FINGER PROTEIN 511"/>
    <property type="match status" value="1"/>
</dbReference>
<organism evidence="3 4">
    <name type="scientific">Dactylonectria macrodidyma</name>
    <dbReference type="NCBI Taxonomy" id="307937"/>
    <lineage>
        <taxon>Eukaryota</taxon>
        <taxon>Fungi</taxon>
        <taxon>Dikarya</taxon>
        <taxon>Ascomycota</taxon>
        <taxon>Pezizomycotina</taxon>
        <taxon>Sordariomycetes</taxon>
        <taxon>Hypocreomycetidae</taxon>
        <taxon>Hypocreales</taxon>
        <taxon>Nectriaceae</taxon>
        <taxon>Dactylonectria</taxon>
    </lineage>
</organism>
<name>A0A9P9FNE8_9HYPO</name>
<dbReference type="InterPro" id="IPR013087">
    <property type="entry name" value="Znf_C2H2_type"/>
</dbReference>
<evidence type="ECO:0000256" key="1">
    <source>
        <dbReference type="SAM" id="MobiDB-lite"/>
    </source>
</evidence>
<evidence type="ECO:0000313" key="3">
    <source>
        <dbReference type="EMBL" id="KAH7170530.1"/>
    </source>
</evidence>
<proteinExistence type="predicted"/>
<dbReference type="EMBL" id="JAGMUV010000002">
    <property type="protein sequence ID" value="KAH7170530.1"/>
    <property type="molecule type" value="Genomic_DNA"/>
</dbReference>
<reference evidence="3" key="1">
    <citation type="journal article" date="2021" name="Nat. Commun.">
        <title>Genetic determinants of endophytism in the Arabidopsis root mycobiome.</title>
        <authorList>
            <person name="Mesny F."/>
            <person name="Miyauchi S."/>
            <person name="Thiergart T."/>
            <person name="Pickel B."/>
            <person name="Atanasova L."/>
            <person name="Karlsson M."/>
            <person name="Huettel B."/>
            <person name="Barry K.W."/>
            <person name="Haridas S."/>
            <person name="Chen C."/>
            <person name="Bauer D."/>
            <person name="Andreopoulos W."/>
            <person name="Pangilinan J."/>
            <person name="LaButti K."/>
            <person name="Riley R."/>
            <person name="Lipzen A."/>
            <person name="Clum A."/>
            <person name="Drula E."/>
            <person name="Henrissat B."/>
            <person name="Kohler A."/>
            <person name="Grigoriev I.V."/>
            <person name="Martin F.M."/>
            <person name="Hacquard S."/>
        </authorList>
    </citation>
    <scope>NUCLEOTIDE SEQUENCE</scope>
    <source>
        <strain evidence="3">MPI-CAGE-AT-0147</strain>
    </source>
</reference>
<sequence length="267" mass="30371">MKRSRELEDELDSDALRADTRPSSTAPLQPVVKLALLDCAIEEDDDDKENTFAMRCFLPPHKEPLTFQSYDDYEVHYTKSHTNRCLECRKNFPTEHLLGVHIDECHNPMVLVQREKGEHTYSCFVEGCERKCLTHQKRRMHLIDKHMYPKNFFFGVTKDGIDGRRSLLVDGHHRRRSSTSTQSKESRRRASLLEATGSQTETGTQTTKEPTPKTPSSKKPEKATAKAPNNDESVDTDMADLTGAMSSLNFVPPSVRFGRGRAGFSKR</sequence>
<feature type="region of interest" description="Disordered" evidence="1">
    <location>
        <begin position="167"/>
        <end position="267"/>
    </location>
</feature>
<feature type="compositionally biased region" description="Low complexity" evidence="1">
    <location>
        <begin position="194"/>
        <end position="217"/>
    </location>
</feature>
<gene>
    <name evidence="3" type="ORF">EDB81DRAFT_168731</name>
</gene>
<dbReference type="AlphaFoldDB" id="A0A9P9FNE8"/>
<dbReference type="PANTHER" id="PTHR21354:SF0">
    <property type="entry name" value="ZINC FINGER PROTEIN 511"/>
    <property type="match status" value="1"/>
</dbReference>
<dbReference type="Proteomes" id="UP000738349">
    <property type="component" value="Unassembled WGS sequence"/>
</dbReference>
<feature type="region of interest" description="Disordered" evidence="1">
    <location>
        <begin position="1"/>
        <end position="25"/>
    </location>
</feature>
<evidence type="ECO:0000313" key="4">
    <source>
        <dbReference type="Proteomes" id="UP000738349"/>
    </source>
</evidence>
<comment type="caution">
    <text evidence="3">The sequence shown here is derived from an EMBL/GenBank/DDBJ whole genome shotgun (WGS) entry which is preliminary data.</text>
</comment>
<accession>A0A9P9FNE8</accession>
<dbReference type="InterPro" id="IPR039258">
    <property type="entry name" value="ZNF511"/>
</dbReference>
<dbReference type="SMART" id="SM00355">
    <property type="entry name" value="ZnF_C2H2"/>
    <property type="match status" value="2"/>
</dbReference>
<feature type="domain" description="C2H2-type" evidence="2">
    <location>
        <begin position="85"/>
        <end position="106"/>
    </location>
</feature>
<dbReference type="PROSITE" id="PS00028">
    <property type="entry name" value="ZINC_FINGER_C2H2_1"/>
    <property type="match status" value="1"/>
</dbReference>